<dbReference type="RefSeq" id="XP_013254506.1">
    <property type="nucleotide sequence ID" value="XM_013399052.1"/>
</dbReference>
<dbReference type="EC" id="1.8.3.2" evidence="6"/>
<comment type="caution">
    <text evidence="10">The sequence shown here is derived from an EMBL/GenBank/DDBJ whole genome shotgun (WGS) entry which is preliminary data.</text>
</comment>
<dbReference type="STRING" id="1182545.A0A072NWD1"/>
<evidence type="ECO:0000256" key="8">
    <source>
        <dbReference type="SAM" id="SignalP"/>
    </source>
</evidence>
<dbReference type="InterPro" id="IPR039799">
    <property type="entry name" value="ALR/ERV"/>
</dbReference>
<keyword evidence="5" id="KW-1015">Disulfide bond</keyword>
<dbReference type="SUPFAM" id="SSF69000">
    <property type="entry name" value="FAD-dependent thiol oxidase"/>
    <property type="match status" value="1"/>
</dbReference>
<dbReference type="GO" id="GO:0016971">
    <property type="term" value="F:flavin-dependent sulfhydryl oxidase activity"/>
    <property type="evidence" value="ECO:0007669"/>
    <property type="project" value="EnsemblFungi"/>
</dbReference>
<evidence type="ECO:0000256" key="1">
    <source>
        <dbReference type="ARBA" id="ARBA00001974"/>
    </source>
</evidence>
<proteinExistence type="predicted"/>
<dbReference type="GO" id="GO:0005739">
    <property type="term" value="C:mitochondrion"/>
    <property type="evidence" value="ECO:0007669"/>
    <property type="project" value="TreeGrafter"/>
</dbReference>
<dbReference type="AlphaFoldDB" id="A0A072NWD1"/>
<dbReference type="Pfam" id="PF04777">
    <property type="entry name" value="Evr1_Alr"/>
    <property type="match status" value="1"/>
</dbReference>
<evidence type="ECO:0000256" key="6">
    <source>
        <dbReference type="RuleBase" id="RU371123"/>
    </source>
</evidence>
<dbReference type="InterPro" id="IPR017905">
    <property type="entry name" value="ERV/ALR_sulphydryl_oxidase"/>
</dbReference>
<evidence type="ECO:0000313" key="10">
    <source>
        <dbReference type="EMBL" id="KEF51916.1"/>
    </source>
</evidence>
<dbReference type="Proteomes" id="UP000027920">
    <property type="component" value="Unassembled WGS sequence"/>
</dbReference>
<keyword evidence="4 6" id="KW-0560">Oxidoreductase</keyword>
<keyword evidence="3 6" id="KW-0274">FAD</keyword>
<dbReference type="PROSITE" id="PS51324">
    <property type="entry name" value="ERV_ALR"/>
    <property type="match status" value="1"/>
</dbReference>
<dbReference type="InterPro" id="IPR036774">
    <property type="entry name" value="ERV/ALR_sulphydryl_oxid_sf"/>
</dbReference>
<feature type="signal peptide" evidence="8">
    <location>
        <begin position="1"/>
        <end position="27"/>
    </location>
</feature>
<feature type="region of interest" description="Disordered" evidence="7">
    <location>
        <begin position="196"/>
        <end position="217"/>
    </location>
</feature>
<keyword evidence="8" id="KW-0732">Signal</keyword>
<dbReference type="Gene3D" id="1.20.120.310">
    <property type="entry name" value="ERV/ALR sulfhydryl oxidase domain"/>
    <property type="match status" value="1"/>
</dbReference>
<feature type="chain" id="PRO_5001681152" description="Sulfhydryl oxidase" evidence="8">
    <location>
        <begin position="28"/>
        <end position="217"/>
    </location>
</feature>
<gene>
    <name evidence="10" type="ORF">A1O9_11905</name>
</gene>
<evidence type="ECO:0000256" key="4">
    <source>
        <dbReference type="ARBA" id="ARBA00023002"/>
    </source>
</evidence>
<keyword evidence="2 6" id="KW-0285">Flavoprotein</keyword>
<comment type="cofactor">
    <cofactor evidence="1 6">
        <name>FAD</name>
        <dbReference type="ChEBI" id="CHEBI:57692"/>
    </cofactor>
</comment>
<evidence type="ECO:0000313" key="11">
    <source>
        <dbReference type="Proteomes" id="UP000027920"/>
    </source>
</evidence>
<evidence type="ECO:0000259" key="9">
    <source>
        <dbReference type="PROSITE" id="PS51324"/>
    </source>
</evidence>
<sequence>MPRAPPPFMVVLSAVALFVWYVVYTSGHERDVSALSHANRFNIGQGRIQDPRPPVASSEPVHGDHIMGRLGNETLKADLGRAAWKVLHTTMARFPDKPTADESAALNQYLHLFARLYPCGECAEHFQKVLKKYPPQTSSRSSAAAWACFVHNIVNERKGKPIFDCANIGDFYDCGCADEEKEAISAPGAKSTNIAQGLPLTHHEPVEIEKEGPTKGG</sequence>
<dbReference type="PANTHER" id="PTHR12645">
    <property type="entry name" value="ALR/ERV"/>
    <property type="match status" value="1"/>
</dbReference>
<evidence type="ECO:0000256" key="3">
    <source>
        <dbReference type="ARBA" id="ARBA00022827"/>
    </source>
</evidence>
<evidence type="ECO:0000256" key="5">
    <source>
        <dbReference type="ARBA" id="ARBA00023157"/>
    </source>
</evidence>
<dbReference type="GeneID" id="25286801"/>
<evidence type="ECO:0000256" key="2">
    <source>
        <dbReference type="ARBA" id="ARBA00022630"/>
    </source>
</evidence>
<dbReference type="PANTHER" id="PTHR12645:SF1">
    <property type="entry name" value="FAD-LINKED SULFHYDRYL OXIDASE ERV2"/>
    <property type="match status" value="1"/>
</dbReference>
<dbReference type="OrthoDB" id="59470at2759"/>
<dbReference type="GO" id="GO:0050660">
    <property type="term" value="F:flavin adenine dinucleotide binding"/>
    <property type="evidence" value="ECO:0007669"/>
    <property type="project" value="TreeGrafter"/>
</dbReference>
<name>A0A072NWD1_9EURO</name>
<accession>A0A072NWD1</accession>
<feature type="domain" description="ERV/ALR sulfhydryl oxidase" evidence="9">
    <location>
        <begin position="72"/>
        <end position="172"/>
    </location>
</feature>
<dbReference type="HOGENOM" id="CLU_070631_2_1_1"/>
<dbReference type="EMBL" id="AMGV01000020">
    <property type="protein sequence ID" value="KEF51916.1"/>
    <property type="molecule type" value="Genomic_DNA"/>
</dbReference>
<dbReference type="FunFam" id="1.20.120.310:FF:000002">
    <property type="entry name" value="Sulfhydryl oxidase"/>
    <property type="match status" value="1"/>
</dbReference>
<dbReference type="GO" id="GO:0005789">
    <property type="term" value="C:endoplasmic reticulum membrane"/>
    <property type="evidence" value="ECO:0007669"/>
    <property type="project" value="EnsemblFungi"/>
</dbReference>
<organism evidence="10 11">
    <name type="scientific">Exophiala aquamarina CBS 119918</name>
    <dbReference type="NCBI Taxonomy" id="1182545"/>
    <lineage>
        <taxon>Eukaryota</taxon>
        <taxon>Fungi</taxon>
        <taxon>Dikarya</taxon>
        <taxon>Ascomycota</taxon>
        <taxon>Pezizomycotina</taxon>
        <taxon>Eurotiomycetes</taxon>
        <taxon>Chaetothyriomycetidae</taxon>
        <taxon>Chaetothyriales</taxon>
        <taxon>Herpotrichiellaceae</taxon>
        <taxon>Exophiala</taxon>
    </lineage>
</organism>
<protein>
    <recommendedName>
        <fullName evidence="6">Sulfhydryl oxidase</fullName>
        <ecNumber evidence="6">1.8.3.2</ecNumber>
    </recommendedName>
</protein>
<feature type="compositionally biased region" description="Basic and acidic residues" evidence="7">
    <location>
        <begin position="201"/>
        <end position="217"/>
    </location>
</feature>
<reference evidence="10 11" key="1">
    <citation type="submission" date="2013-03" db="EMBL/GenBank/DDBJ databases">
        <title>The Genome Sequence of Exophiala aquamarina CBS 119918.</title>
        <authorList>
            <consortium name="The Broad Institute Genomics Platform"/>
            <person name="Cuomo C."/>
            <person name="de Hoog S."/>
            <person name="Gorbushina A."/>
            <person name="Walker B."/>
            <person name="Young S.K."/>
            <person name="Zeng Q."/>
            <person name="Gargeya S."/>
            <person name="Fitzgerald M."/>
            <person name="Haas B."/>
            <person name="Abouelleil A."/>
            <person name="Allen A.W."/>
            <person name="Alvarado L."/>
            <person name="Arachchi H.M."/>
            <person name="Berlin A.M."/>
            <person name="Chapman S.B."/>
            <person name="Gainer-Dewar J."/>
            <person name="Goldberg J."/>
            <person name="Griggs A."/>
            <person name="Gujja S."/>
            <person name="Hansen M."/>
            <person name="Howarth C."/>
            <person name="Imamovic A."/>
            <person name="Ireland A."/>
            <person name="Larimer J."/>
            <person name="McCowan C."/>
            <person name="Murphy C."/>
            <person name="Pearson M."/>
            <person name="Poon T.W."/>
            <person name="Priest M."/>
            <person name="Roberts A."/>
            <person name="Saif S."/>
            <person name="Shea T."/>
            <person name="Sisk P."/>
            <person name="Sykes S."/>
            <person name="Wortman J."/>
            <person name="Nusbaum C."/>
            <person name="Birren B."/>
        </authorList>
    </citation>
    <scope>NUCLEOTIDE SEQUENCE [LARGE SCALE GENOMIC DNA]</scope>
    <source>
        <strain evidence="10 11">CBS 119918</strain>
    </source>
</reference>
<dbReference type="GO" id="GO:0060904">
    <property type="term" value="P:regulation of protein folding in endoplasmic reticulum"/>
    <property type="evidence" value="ECO:0007669"/>
    <property type="project" value="EnsemblFungi"/>
</dbReference>
<comment type="catalytic activity">
    <reaction evidence="6">
        <text>2 R'C(R)SH + O2 = R'C(R)S-S(R)CR' + H2O2</text>
        <dbReference type="Rhea" id="RHEA:17357"/>
        <dbReference type="ChEBI" id="CHEBI:15379"/>
        <dbReference type="ChEBI" id="CHEBI:16240"/>
        <dbReference type="ChEBI" id="CHEBI:16520"/>
        <dbReference type="ChEBI" id="CHEBI:17412"/>
        <dbReference type="EC" id="1.8.3.2"/>
    </reaction>
</comment>
<evidence type="ECO:0000256" key="7">
    <source>
        <dbReference type="SAM" id="MobiDB-lite"/>
    </source>
</evidence>
<keyword evidence="11" id="KW-1185">Reference proteome</keyword>
<dbReference type="VEuPathDB" id="FungiDB:A1O9_11905"/>